<evidence type="ECO:0000313" key="2">
    <source>
        <dbReference type="EMBL" id="GJT90267.1"/>
    </source>
</evidence>
<reference evidence="2" key="2">
    <citation type="submission" date="2022-01" db="EMBL/GenBank/DDBJ databases">
        <authorList>
            <person name="Yamashiro T."/>
            <person name="Shiraishi A."/>
            <person name="Satake H."/>
            <person name="Nakayama K."/>
        </authorList>
    </citation>
    <scope>NUCLEOTIDE SEQUENCE</scope>
</reference>
<dbReference type="Proteomes" id="UP001151760">
    <property type="component" value="Unassembled WGS sequence"/>
</dbReference>
<accession>A0ABQ5HSJ4</accession>
<sequence length="96" mass="10859">MDSEKEAQNPGKRLKRIAGLYAIQKSPKKPKVKKSAKDVIEEEAADYEKEKEELRLRISVAGKDGSKRHVCCLHKLTRACGEVHAIMETPQLLKMD</sequence>
<feature type="coiled-coil region" evidence="1">
    <location>
        <begin position="33"/>
        <end position="64"/>
    </location>
</feature>
<comment type="caution">
    <text evidence="2">The sequence shown here is derived from an EMBL/GenBank/DDBJ whole genome shotgun (WGS) entry which is preliminary data.</text>
</comment>
<gene>
    <name evidence="2" type="ORF">Tco_1079112</name>
</gene>
<keyword evidence="1" id="KW-0175">Coiled coil</keyword>
<dbReference type="EMBL" id="BQNB010019905">
    <property type="protein sequence ID" value="GJT90267.1"/>
    <property type="molecule type" value="Genomic_DNA"/>
</dbReference>
<name>A0ABQ5HSJ4_9ASTR</name>
<organism evidence="2 3">
    <name type="scientific">Tanacetum coccineum</name>
    <dbReference type="NCBI Taxonomy" id="301880"/>
    <lineage>
        <taxon>Eukaryota</taxon>
        <taxon>Viridiplantae</taxon>
        <taxon>Streptophyta</taxon>
        <taxon>Embryophyta</taxon>
        <taxon>Tracheophyta</taxon>
        <taxon>Spermatophyta</taxon>
        <taxon>Magnoliopsida</taxon>
        <taxon>eudicotyledons</taxon>
        <taxon>Gunneridae</taxon>
        <taxon>Pentapetalae</taxon>
        <taxon>asterids</taxon>
        <taxon>campanulids</taxon>
        <taxon>Asterales</taxon>
        <taxon>Asteraceae</taxon>
        <taxon>Asteroideae</taxon>
        <taxon>Anthemideae</taxon>
        <taxon>Anthemidinae</taxon>
        <taxon>Tanacetum</taxon>
    </lineage>
</organism>
<evidence type="ECO:0000313" key="3">
    <source>
        <dbReference type="Proteomes" id="UP001151760"/>
    </source>
</evidence>
<evidence type="ECO:0000256" key="1">
    <source>
        <dbReference type="SAM" id="Coils"/>
    </source>
</evidence>
<keyword evidence="3" id="KW-1185">Reference proteome</keyword>
<reference evidence="2" key="1">
    <citation type="journal article" date="2022" name="Int. J. Mol. Sci.">
        <title>Draft Genome of Tanacetum Coccineum: Genomic Comparison of Closely Related Tanacetum-Family Plants.</title>
        <authorList>
            <person name="Yamashiro T."/>
            <person name="Shiraishi A."/>
            <person name="Nakayama K."/>
            <person name="Satake H."/>
        </authorList>
    </citation>
    <scope>NUCLEOTIDE SEQUENCE</scope>
</reference>
<protein>
    <submittedName>
        <fullName evidence="2">Uncharacterized protein</fullName>
    </submittedName>
</protein>
<proteinExistence type="predicted"/>